<name>A0A3G6IZM8_9CORY</name>
<evidence type="ECO:0000313" key="2">
    <source>
        <dbReference type="EMBL" id="AZA11106.1"/>
    </source>
</evidence>
<keyword evidence="3" id="KW-1185">Reference proteome</keyword>
<organism evidence="2 3">
    <name type="scientific">Corynebacterium gerontici</name>
    <dbReference type="NCBI Taxonomy" id="2079234"/>
    <lineage>
        <taxon>Bacteria</taxon>
        <taxon>Bacillati</taxon>
        <taxon>Actinomycetota</taxon>
        <taxon>Actinomycetes</taxon>
        <taxon>Mycobacteriales</taxon>
        <taxon>Corynebacteriaceae</taxon>
        <taxon>Corynebacterium</taxon>
    </lineage>
</organism>
<dbReference type="InterPro" id="IPR026816">
    <property type="entry name" value="Flavodoxin_dom"/>
</dbReference>
<dbReference type="InterPro" id="IPR029039">
    <property type="entry name" value="Flavoprotein-like_sf"/>
</dbReference>
<gene>
    <name evidence="2" type="ORF">CGERO_03945</name>
</gene>
<protein>
    <submittedName>
        <fullName evidence="2">Flavodoxin domain protein</fullName>
    </submittedName>
</protein>
<dbReference type="SUPFAM" id="SSF52218">
    <property type="entry name" value="Flavoproteins"/>
    <property type="match status" value="1"/>
</dbReference>
<dbReference type="Proteomes" id="UP000271587">
    <property type="component" value="Chromosome"/>
</dbReference>
<evidence type="ECO:0000313" key="3">
    <source>
        <dbReference type="Proteomes" id="UP000271587"/>
    </source>
</evidence>
<sequence>MVHIRYQSIYGSTRTYALALAQQLGVEALDFSHPVAEGEPVIVMSYVHGPVIPALHYIREHNLQDHPLAVVAVGMTPLADAQRKDQLASHLGADVARFYLPGRLFYSELQPKHRAVMRSLVALLRPKPRKSDAEMAILEGYGKDIDCRDMAALEPIVAWAQEC</sequence>
<feature type="domain" description="Flavodoxin" evidence="1">
    <location>
        <begin position="4"/>
        <end position="122"/>
    </location>
</feature>
<dbReference type="AlphaFoldDB" id="A0A3G6IZM8"/>
<proteinExistence type="predicted"/>
<evidence type="ECO:0000259" key="1">
    <source>
        <dbReference type="Pfam" id="PF12724"/>
    </source>
</evidence>
<dbReference type="Pfam" id="PF12724">
    <property type="entry name" value="Flavodoxin_5"/>
    <property type="match status" value="1"/>
</dbReference>
<dbReference type="EMBL" id="CP033897">
    <property type="protein sequence ID" value="AZA11106.1"/>
    <property type="molecule type" value="Genomic_DNA"/>
</dbReference>
<reference evidence="2 3" key="1">
    <citation type="submission" date="2018-11" db="EMBL/GenBank/DDBJ databases">
        <authorList>
            <person name="Kleinhagauer T."/>
            <person name="Glaeser S.P."/>
            <person name="Spergser J."/>
            <person name="Ruckert C."/>
            <person name="Kaempfer P."/>
            <person name="Busse H.-J."/>
        </authorList>
    </citation>
    <scope>NUCLEOTIDE SEQUENCE [LARGE SCALE GENOMIC DNA]</scope>
    <source>
        <strain evidence="2 3">W8</strain>
    </source>
</reference>
<dbReference type="KEGG" id="cgk:CGERO_03945"/>
<accession>A0A3G6IZM8</accession>
<dbReference type="RefSeq" id="WP_245998881.1">
    <property type="nucleotide sequence ID" value="NZ_CP033897.1"/>
</dbReference>